<evidence type="ECO:0000256" key="4">
    <source>
        <dbReference type="ARBA" id="ARBA00035244"/>
    </source>
</evidence>
<evidence type="ECO:0000313" key="7">
    <source>
        <dbReference type="EMBL" id="EFN51129.1"/>
    </source>
</evidence>
<dbReference type="SUPFAM" id="SSF52166">
    <property type="entry name" value="Ribosomal protein L4"/>
    <property type="match status" value="1"/>
</dbReference>
<keyword evidence="2" id="KW-0689">Ribosomal protein</keyword>
<dbReference type="eggNOG" id="KOG1475">
    <property type="taxonomic scope" value="Eukaryota"/>
</dbReference>
<dbReference type="GO" id="GO:1990904">
    <property type="term" value="C:ribonucleoprotein complex"/>
    <property type="evidence" value="ECO:0007669"/>
    <property type="project" value="UniProtKB-KW"/>
</dbReference>
<reference evidence="7 8" key="1">
    <citation type="journal article" date="2010" name="Plant Cell">
        <title>The Chlorella variabilis NC64A genome reveals adaptation to photosymbiosis, coevolution with viruses, and cryptic sex.</title>
        <authorList>
            <person name="Blanc G."/>
            <person name="Duncan G."/>
            <person name="Agarkova I."/>
            <person name="Borodovsky M."/>
            <person name="Gurnon J."/>
            <person name="Kuo A."/>
            <person name="Lindquist E."/>
            <person name="Lucas S."/>
            <person name="Pangilinan J."/>
            <person name="Polle J."/>
            <person name="Salamov A."/>
            <person name="Terry A."/>
            <person name="Yamada T."/>
            <person name="Dunigan D.D."/>
            <person name="Grigoriev I.V."/>
            <person name="Claverie J.M."/>
            <person name="Van Etten J.L."/>
        </authorList>
    </citation>
    <scope>NUCLEOTIDE SEQUENCE [LARGE SCALE GENOMIC DNA]</scope>
    <source>
        <strain evidence="7 8">NC64A</strain>
    </source>
</reference>
<comment type="similarity">
    <text evidence="1">Belongs to the universal ribosomal protein uL4 family.</text>
</comment>
<organism evidence="8">
    <name type="scientific">Chlorella variabilis</name>
    <name type="common">Green alga</name>
    <dbReference type="NCBI Taxonomy" id="554065"/>
    <lineage>
        <taxon>Eukaryota</taxon>
        <taxon>Viridiplantae</taxon>
        <taxon>Chlorophyta</taxon>
        <taxon>core chlorophytes</taxon>
        <taxon>Trebouxiophyceae</taxon>
        <taxon>Chlorellales</taxon>
        <taxon>Chlorellaceae</taxon>
        <taxon>Chlorella clade</taxon>
        <taxon>Chlorella</taxon>
    </lineage>
</organism>
<dbReference type="OrthoDB" id="10259785at2759"/>
<dbReference type="GO" id="GO:0003735">
    <property type="term" value="F:structural constituent of ribosome"/>
    <property type="evidence" value="ECO:0007669"/>
    <property type="project" value="InterPro"/>
</dbReference>
<dbReference type="EMBL" id="GL433867">
    <property type="protein sequence ID" value="EFN51129.1"/>
    <property type="molecule type" value="Genomic_DNA"/>
</dbReference>
<dbReference type="InterPro" id="IPR023574">
    <property type="entry name" value="Ribosomal_uL4_dom_sf"/>
</dbReference>
<dbReference type="InParanoid" id="E1ZSM6"/>
<dbReference type="Pfam" id="PF00573">
    <property type="entry name" value="Ribosomal_L4"/>
    <property type="match status" value="1"/>
</dbReference>
<gene>
    <name evidence="7" type="ORF">CHLNCDRAFT_37552</name>
</gene>
<keyword evidence="8" id="KW-1185">Reference proteome</keyword>
<dbReference type="InterPro" id="IPR013000">
    <property type="entry name" value="Ribosomal_uL4_euk/arc_CS"/>
</dbReference>
<dbReference type="InterPro" id="IPR025755">
    <property type="entry name" value="Ribos_uL4_C_dom"/>
</dbReference>
<name>E1ZSM6_CHLVA</name>
<dbReference type="GO" id="GO:0005840">
    <property type="term" value="C:ribosome"/>
    <property type="evidence" value="ECO:0007669"/>
    <property type="project" value="UniProtKB-KW"/>
</dbReference>
<evidence type="ECO:0000259" key="6">
    <source>
        <dbReference type="Pfam" id="PF14374"/>
    </source>
</evidence>
<dbReference type="Proteomes" id="UP000008141">
    <property type="component" value="Unassembled WGS sequence"/>
</dbReference>
<evidence type="ECO:0000256" key="2">
    <source>
        <dbReference type="ARBA" id="ARBA00022980"/>
    </source>
</evidence>
<dbReference type="RefSeq" id="XP_005843231.1">
    <property type="nucleotide sequence ID" value="XM_005843169.1"/>
</dbReference>
<feature type="non-terminal residue" evidence="7">
    <location>
        <position position="305"/>
    </location>
</feature>
<protein>
    <recommendedName>
        <fullName evidence="4">Large ribosomal subunit protein uL4</fullName>
    </recommendedName>
    <alternativeName>
        <fullName evidence="5">60S ribosomal protein L4</fullName>
    </alternativeName>
</protein>
<dbReference type="FunFam" id="3.40.1370.10:FF:000011">
    <property type="entry name" value="50S ribosomal protein L4"/>
    <property type="match status" value="1"/>
</dbReference>
<dbReference type="PANTHER" id="PTHR19431">
    <property type="entry name" value="60S RIBOSOMAL PROTEIN L4"/>
    <property type="match status" value="1"/>
</dbReference>
<dbReference type="Pfam" id="PF14374">
    <property type="entry name" value="Ribos_L4_asso_C"/>
    <property type="match status" value="1"/>
</dbReference>
<accession>E1ZSM6</accession>
<evidence type="ECO:0000313" key="8">
    <source>
        <dbReference type="Proteomes" id="UP000008141"/>
    </source>
</evidence>
<dbReference type="STRING" id="554065.E1ZSM6"/>
<dbReference type="PROSITE" id="PS00939">
    <property type="entry name" value="RIBOSOMAL_L1E"/>
    <property type="match status" value="1"/>
</dbReference>
<evidence type="ECO:0000256" key="5">
    <source>
        <dbReference type="ARBA" id="ARBA00035353"/>
    </source>
</evidence>
<dbReference type="GeneID" id="17350556"/>
<feature type="domain" description="Large ribosomal subunit protein uL4 C-terminal" evidence="6">
    <location>
        <begin position="237"/>
        <end position="303"/>
    </location>
</feature>
<dbReference type="InterPro" id="IPR045240">
    <property type="entry name" value="Ribosomal_uL4_euk/arch"/>
</dbReference>
<dbReference type="GO" id="GO:0006412">
    <property type="term" value="P:translation"/>
    <property type="evidence" value="ECO:0007669"/>
    <property type="project" value="InterPro"/>
</dbReference>
<proteinExistence type="inferred from homology"/>
<dbReference type="InterPro" id="IPR002136">
    <property type="entry name" value="Ribosomal_uL4"/>
</dbReference>
<dbReference type="KEGG" id="cvr:CHLNCDRAFT_37552"/>
<evidence type="ECO:0000256" key="3">
    <source>
        <dbReference type="ARBA" id="ARBA00023274"/>
    </source>
</evidence>
<dbReference type="AlphaFoldDB" id="E1ZSM6"/>
<evidence type="ECO:0000256" key="1">
    <source>
        <dbReference type="ARBA" id="ARBA00010528"/>
    </source>
</evidence>
<dbReference type="OMA" id="CGGCMFA"/>
<dbReference type="FunCoup" id="E1ZSM6">
    <property type="interactions" value="1636"/>
</dbReference>
<dbReference type="Gene3D" id="3.40.1370.10">
    <property type="match status" value="1"/>
</dbReference>
<keyword evidence="3" id="KW-0687">Ribonucleoprotein</keyword>
<sequence length="305" mass="32878">MAKNHRQAYAVKAKAGHQTAAESWGTGRAVSRIPRVPGGGTHRAGQGAFGNMCRGGHMYSPTKTWRRWHRKINVNQKRYAVVSAIAASALPALVMARGHRIDGVPEVPLVVSDAAESITKTKAAVELLTKVGAIADVDKAKVRPEGRRLVCLGFFRVYTTLSGGRKGPLVIYGNDSGISRAFRNLPGVEVCSVERLNLLQLAPGGHLGRFCIWTKSAVEKLDAIFGTTESASAQKAGYKLPRHIMANGDLARLINSDEIQSVVGPLKTNKVRKPLKKNPLRNLGALLKLNPYAKNARRGELLAAA</sequence>